<accession>A0A1H8U686</accession>
<keyword evidence="1" id="KW-0812">Transmembrane</keyword>
<sequence length="58" mass="6100">MSFNPPETLPEDVLQLGPFSDLIGVFGPFVIPVVLFVCGLLGYLILVALGRAGLGNGR</sequence>
<proteinExistence type="predicted"/>
<evidence type="ECO:0000256" key="1">
    <source>
        <dbReference type="SAM" id="Phobius"/>
    </source>
</evidence>
<reference evidence="3" key="1">
    <citation type="submission" date="2016-10" db="EMBL/GenBank/DDBJ databases">
        <authorList>
            <person name="Varghese N."/>
            <person name="Submissions S."/>
        </authorList>
    </citation>
    <scope>NUCLEOTIDE SEQUENCE [LARGE SCALE GENOMIC DNA]</scope>
    <source>
        <strain evidence="3">CGMCC 1.10121</strain>
    </source>
</reference>
<evidence type="ECO:0000313" key="3">
    <source>
        <dbReference type="Proteomes" id="UP000199126"/>
    </source>
</evidence>
<organism evidence="2 3">
    <name type="scientific">Halogranum amylolyticum</name>
    <dbReference type="NCBI Taxonomy" id="660520"/>
    <lineage>
        <taxon>Archaea</taxon>
        <taxon>Methanobacteriati</taxon>
        <taxon>Methanobacteriota</taxon>
        <taxon>Stenosarchaea group</taxon>
        <taxon>Halobacteria</taxon>
        <taxon>Halobacteriales</taxon>
        <taxon>Haloferacaceae</taxon>
    </lineage>
</organism>
<keyword evidence="1" id="KW-1133">Transmembrane helix</keyword>
<keyword evidence="3" id="KW-1185">Reference proteome</keyword>
<name>A0A1H8U686_9EURY</name>
<dbReference type="RefSeq" id="WP_170864822.1">
    <property type="nucleotide sequence ID" value="NZ_FODV01000009.1"/>
</dbReference>
<dbReference type="AlphaFoldDB" id="A0A1H8U686"/>
<gene>
    <name evidence="2" type="ORF">SAMN04487948_109145</name>
</gene>
<dbReference type="EMBL" id="FODV01000009">
    <property type="protein sequence ID" value="SEO98363.1"/>
    <property type="molecule type" value="Genomic_DNA"/>
</dbReference>
<feature type="transmembrane region" description="Helical" evidence="1">
    <location>
        <begin position="22"/>
        <end position="49"/>
    </location>
</feature>
<protein>
    <submittedName>
        <fullName evidence="2">Uncharacterized protein</fullName>
    </submittedName>
</protein>
<dbReference type="OrthoDB" id="230484at2157"/>
<dbReference type="Proteomes" id="UP000199126">
    <property type="component" value="Unassembled WGS sequence"/>
</dbReference>
<evidence type="ECO:0000313" key="2">
    <source>
        <dbReference type="EMBL" id="SEO98363.1"/>
    </source>
</evidence>
<keyword evidence="1" id="KW-0472">Membrane</keyword>